<dbReference type="Gene3D" id="6.10.340.10">
    <property type="match status" value="1"/>
</dbReference>
<evidence type="ECO:0000259" key="3">
    <source>
        <dbReference type="PROSITE" id="PS50887"/>
    </source>
</evidence>
<dbReference type="CDD" id="cd01949">
    <property type="entry name" value="GGDEF"/>
    <property type="match status" value="1"/>
</dbReference>
<dbReference type="PROSITE" id="PS50885">
    <property type="entry name" value="HAMP"/>
    <property type="match status" value="1"/>
</dbReference>
<gene>
    <name evidence="4" type="ORF">SAMN05421508_101157</name>
</gene>
<dbReference type="NCBIfam" id="TIGR00254">
    <property type="entry name" value="GGDEF"/>
    <property type="match status" value="1"/>
</dbReference>
<evidence type="ECO:0000259" key="2">
    <source>
        <dbReference type="PROSITE" id="PS50885"/>
    </source>
</evidence>
<dbReference type="InterPro" id="IPR029787">
    <property type="entry name" value="Nucleotide_cyclase"/>
</dbReference>
<dbReference type="FunFam" id="3.30.70.270:FF:000001">
    <property type="entry name" value="Diguanylate cyclase domain protein"/>
    <property type="match status" value="1"/>
</dbReference>
<feature type="domain" description="HAMP" evidence="2">
    <location>
        <begin position="298"/>
        <end position="352"/>
    </location>
</feature>
<dbReference type="CDD" id="cd06225">
    <property type="entry name" value="HAMP"/>
    <property type="match status" value="1"/>
</dbReference>
<dbReference type="SUPFAM" id="SSF55073">
    <property type="entry name" value="Nucleotide cyclase"/>
    <property type="match status" value="1"/>
</dbReference>
<proteinExistence type="predicted"/>
<dbReference type="GO" id="GO:0007165">
    <property type="term" value="P:signal transduction"/>
    <property type="evidence" value="ECO:0007669"/>
    <property type="project" value="InterPro"/>
</dbReference>
<dbReference type="Gene3D" id="3.30.70.270">
    <property type="match status" value="1"/>
</dbReference>
<keyword evidence="1" id="KW-1133">Transmembrane helix</keyword>
<dbReference type="GO" id="GO:0003824">
    <property type="term" value="F:catalytic activity"/>
    <property type="evidence" value="ECO:0007669"/>
    <property type="project" value="UniProtKB-ARBA"/>
</dbReference>
<dbReference type="InterPro" id="IPR052163">
    <property type="entry name" value="DGC-Regulatory_Protein"/>
</dbReference>
<dbReference type="InterPro" id="IPR000160">
    <property type="entry name" value="GGDEF_dom"/>
</dbReference>
<dbReference type="Proteomes" id="UP000219621">
    <property type="component" value="Unassembled WGS sequence"/>
</dbReference>
<evidence type="ECO:0000256" key="1">
    <source>
        <dbReference type="SAM" id="Phobius"/>
    </source>
</evidence>
<name>A0A286G2L8_9PROT</name>
<keyword evidence="1" id="KW-0812">Transmembrane</keyword>
<feature type="domain" description="GGDEF" evidence="3">
    <location>
        <begin position="381"/>
        <end position="515"/>
    </location>
</feature>
<dbReference type="Pfam" id="PF05228">
    <property type="entry name" value="CHASE4"/>
    <property type="match status" value="1"/>
</dbReference>
<keyword evidence="5" id="KW-1185">Reference proteome</keyword>
<accession>A0A286G2L8</accession>
<dbReference type="SMART" id="SM00267">
    <property type="entry name" value="GGDEF"/>
    <property type="match status" value="1"/>
</dbReference>
<dbReference type="InterPro" id="IPR007892">
    <property type="entry name" value="CHASE4"/>
</dbReference>
<evidence type="ECO:0000313" key="4">
    <source>
        <dbReference type="EMBL" id="SOD89234.1"/>
    </source>
</evidence>
<evidence type="ECO:0000313" key="5">
    <source>
        <dbReference type="Proteomes" id="UP000219621"/>
    </source>
</evidence>
<protein>
    <submittedName>
        <fullName evidence="4">Diguanylate cyclase (GGDEF) domain-containing protein</fullName>
    </submittedName>
</protein>
<dbReference type="RefSeq" id="WP_097277075.1">
    <property type="nucleotide sequence ID" value="NZ_OCNJ01000001.1"/>
</dbReference>
<dbReference type="EMBL" id="OCNJ01000001">
    <property type="protein sequence ID" value="SOD89234.1"/>
    <property type="molecule type" value="Genomic_DNA"/>
</dbReference>
<dbReference type="PANTHER" id="PTHR46663:SF2">
    <property type="entry name" value="GGDEF DOMAIN-CONTAINING PROTEIN"/>
    <property type="match status" value="1"/>
</dbReference>
<reference evidence="4 5" key="1">
    <citation type="submission" date="2017-09" db="EMBL/GenBank/DDBJ databases">
        <authorList>
            <person name="Ehlers B."/>
            <person name="Leendertz F.H."/>
        </authorList>
    </citation>
    <scope>NUCLEOTIDE SEQUENCE [LARGE SCALE GENOMIC DNA]</scope>
    <source>
        <strain evidence="4 5">USBA 140</strain>
    </source>
</reference>
<sequence>MKRLVVSIQARAALIVLAGLLALVASLGSVLERVVEPTFAEIERHEARVAGDRIREAVRAELEALDRLAYDWAAWDDSFAFLQDWSDDYVAANLQPSALDVLGIDLLVFVDEDGRVIWSGLLDDSREGLAAAQGFMPGSQIPDPALVALPGTGSRVMGLWRWGDEVLQVAARPVTDTQEEETPNGAILMARRVDAARIARLAGRLRLDLGTQVLPPETGPGNVRSAPRDDTTVTARDHAFLDAEVALRDIQGRPLLALSARLPRDVMTAARETLATAWGVAVTASVAIVGLIAVTLQVLIVRPLLDLRRAVVGLAEGKEAEAAGLPMRRRDEIGAVARSIGKMHARISHLAHHDMLTGLPNRLSFAARARRIIETAREQHQLVAAMVIDLDRFKPVNDTYGHDAGDGVLREAASRMTQAVRDSDVVSRVGGDEFVVLCSIQTDTQAAEIAERIVRCMELPFTLESGARVEIGCSVGLTVCRPDDKAGLDHLLALADQAMYDAKRAGRGRWQVVTDETATAAAAAAPA</sequence>
<feature type="transmembrane region" description="Helical" evidence="1">
    <location>
        <begin position="277"/>
        <end position="300"/>
    </location>
</feature>
<dbReference type="InterPro" id="IPR043128">
    <property type="entry name" value="Rev_trsase/Diguanyl_cyclase"/>
</dbReference>
<dbReference type="PANTHER" id="PTHR46663">
    <property type="entry name" value="DIGUANYLATE CYCLASE DGCT-RELATED"/>
    <property type="match status" value="1"/>
</dbReference>
<dbReference type="InterPro" id="IPR003660">
    <property type="entry name" value="HAMP_dom"/>
</dbReference>
<dbReference type="GO" id="GO:0016020">
    <property type="term" value="C:membrane"/>
    <property type="evidence" value="ECO:0007669"/>
    <property type="project" value="InterPro"/>
</dbReference>
<dbReference type="AlphaFoldDB" id="A0A286G2L8"/>
<organism evidence="4 5">
    <name type="scientific">Caenispirillum bisanense</name>
    <dbReference type="NCBI Taxonomy" id="414052"/>
    <lineage>
        <taxon>Bacteria</taxon>
        <taxon>Pseudomonadati</taxon>
        <taxon>Pseudomonadota</taxon>
        <taxon>Alphaproteobacteria</taxon>
        <taxon>Rhodospirillales</taxon>
        <taxon>Novispirillaceae</taxon>
        <taxon>Caenispirillum</taxon>
    </lineage>
</organism>
<keyword evidence="1" id="KW-0472">Membrane</keyword>
<dbReference type="Pfam" id="PF00990">
    <property type="entry name" value="GGDEF"/>
    <property type="match status" value="1"/>
</dbReference>
<dbReference type="OrthoDB" id="9812260at2"/>
<dbReference type="PROSITE" id="PS50887">
    <property type="entry name" value="GGDEF"/>
    <property type="match status" value="1"/>
</dbReference>